<evidence type="ECO:0000313" key="2">
    <source>
        <dbReference type="EMBL" id="ATB69258.1"/>
    </source>
</evidence>
<dbReference type="EMBL" id="CP023275">
    <property type="protein sequence ID" value="ATB69258.1"/>
    <property type="molecule type" value="Genomic_DNA"/>
</dbReference>
<keyword evidence="1" id="KW-0812">Transmembrane</keyword>
<dbReference type="AlphaFoldDB" id="A0A290HNH2"/>
<dbReference type="Proteomes" id="UP000217349">
    <property type="component" value="Chromosome"/>
</dbReference>
<reference evidence="3" key="1">
    <citation type="submission" date="2017-09" db="EMBL/GenBank/DDBJ databases">
        <title>The complete genome of Sulfurospirillum sp. JPD-1.</title>
        <authorList>
            <person name="Goris T."/>
        </authorList>
    </citation>
    <scope>NUCLEOTIDE SEQUENCE [LARGE SCALE GENOMIC DNA]</scope>
    <source>
        <strain evidence="3">JPD-1</strain>
    </source>
</reference>
<dbReference type="RefSeq" id="WP_168171327.1">
    <property type="nucleotide sequence ID" value="NZ_CP023275.1"/>
</dbReference>
<gene>
    <name evidence="2" type="ORF">SJPD1_1146</name>
</gene>
<evidence type="ECO:0008006" key="4">
    <source>
        <dbReference type="Google" id="ProtNLM"/>
    </source>
</evidence>
<protein>
    <recommendedName>
        <fullName evidence="4">Prepilin-type N-terminal cleavage/methylation domain-containing protein</fullName>
    </recommendedName>
</protein>
<sequence length="303" mass="33763">MKKRSAFTMIELVMVIVVLGIVASIGADIIASLYSNYLRVRTINRLEAQTEITLEQIAKRLQYRIKDSVIARKTGDYLALSDSSVDDTYNILEWIGYSNESMLGYDGQPGWTGFIDLDSTDTNSSAGTHGTLKTSESNLTKASTIMSALTNGDIDLSTAAKAAVLIFKGRGADVSKYGWSTTANGDGEYTLRVIRQSDTVFNIIDTAPSEIYEQYYLAHSAYAIVPSATNSQDFNLTLYYNYQPWLGENYSDANMPNQVLAEHVNLFRFRQDQSIIHLKLCLHDANETGLDNYIVVCKEKVIY</sequence>
<keyword evidence="1" id="KW-1133">Transmembrane helix</keyword>
<name>A0A290HNH2_9BACT</name>
<keyword evidence="1" id="KW-0472">Membrane</keyword>
<organism evidence="2 3">
    <name type="scientific">Sulfurospirillum diekertiae</name>
    <dbReference type="NCBI Taxonomy" id="1854492"/>
    <lineage>
        <taxon>Bacteria</taxon>
        <taxon>Pseudomonadati</taxon>
        <taxon>Campylobacterota</taxon>
        <taxon>Epsilonproteobacteria</taxon>
        <taxon>Campylobacterales</taxon>
        <taxon>Sulfurospirillaceae</taxon>
        <taxon>Sulfurospirillum</taxon>
    </lineage>
</organism>
<dbReference type="NCBIfam" id="TIGR02532">
    <property type="entry name" value="IV_pilin_GFxxxE"/>
    <property type="match status" value="1"/>
</dbReference>
<proteinExistence type="predicted"/>
<feature type="transmembrane region" description="Helical" evidence="1">
    <location>
        <begin position="12"/>
        <end position="34"/>
    </location>
</feature>
<dbReference type="KEGG" id="sulj:SJPD1_1146"/>
<accession>A0A290HNH2</accession>
<evidence type="ECO:0000256" key="1">
    <source>
        <dbReference type="SAM" id="Phobius"/>
    </source>
</evidence>
<evidence type="ECO:0000313" key="3">
    <source>
        <dbReference type="Proteomes" id="UP000217349"/>
    </source>
</evidence>
<dbReference type="Pfam" id="PF07963">
    <property type="entry name" value="N_methyl"/>
    <property type="match status" value="1"/>
</dbReference>
<dbReference type="InterPro" id="IPR012902">
    <property type="entry name" value="N_methyl_site"/>
</dbReference>